<dbReference type="PANTHER" id="PTHR11267">
    <property type="entry name" value="T-BOX PROTEIN-RELATED"/>
    <property type="match status" value="1"/>
</dbReference>
<dbReference type="SMART" id="SM00425">
    <property type="entry name" value="TBOX"/>
    <property type="match status" value="1"/>
</dbReference>
<comment type="caution">
    <text evidence="6">Lacks conserved residue(s) required for the propagation of feature annotation.</text>
</comment>
<reference evidence="10" key="1">
    <citation type="submission" date="2025-08" db="UniProtKB">
        <authorList>
            <consortium name="RefSeq"/>
        </authorList>
    </citation>
    <scope>IDENTIFICATION</scope>
</reference>
<dbReference type="PROSITE" id="PS50252">
    <property type="entry name" value="TBOX_3"/>
    <property type="match status" value="1"/>
</dbReference>
<dbReference type="PROSITE" id="PS01264">
    <property type="entry name" value="TBOX_2"/>
    <property type="match status" value="1"/>
</dbReference>
<sequence>MFETPKLGYLRAGCSFYCSPASFPNTHLFPSITSCSYSHCFWGEDRPCPHEAGITVPPVLSPLWPLPPRPISEPQVATLEKRELWEKFCSVGTEMIVTKNGRRMFPEFCVSLSGLDPLALYVLTVEALPADSNRYKWRGGAEGWQQNGKAEAQLPARLYLHPESPAPGVHWMCRPVSFSKLKVTNNMLDQNGHLILCSMHKYHLRLCIVLASKPGSCTTSTAFSASVFPETSFIAVTSYQNEKLSQLKIEENPFAKGIKDFRKQKRREKMQTNGLERSELEDKEEERPPEYKKMKYSLENPGAGKEMLRDTKTPDTGREETLRETKMAEPVGRGSEGNCLGAPMTHSPPWTPPQGFSSHDAPSSDTPSPSLLYPLVDYSHAYPAAVLSPGGIPNSLPPPSQQERFSPVCGAVSLDSVFAPFSTFEAQWNLPCSPWAPFLGPHAYDSHPRANCDVTCQPGAVS</sequence>
<dbReference type="InterPro" id="IPR046360">
    <property type="entry name" value="T-box_DNA-bd"/>
</dbReference>
<dbReference type="InterPro" id="IPR018186">
    <property type="entry name" value="TF_T-box_CS"/>
</dbReference>
<dbReference type="Gene3D" id="2.60.40.820">
    <property type="entry name" value="Transcription factor, T-box"/>
    <property type="match status" value="1"/>
</dbReference>
<feature type="region of interest" description="Disordered" evidence="7">
    <location>
        <begin position="261"/>
        <end position="368"/>
    </location>
</feature>
<evidence type="ECO:0000256" key="6">
    <source>
        <dbReference type="PROSITE-ProRule" id="PRU00201"/>
    </source>
</evidence>
<evidence type="ECO:0000256" key="2">
    <source>
        <dbReference type="ARBA" id="ARBA00023015"/>
    </source>
</evidence>
<dbReference type="InParanoid" id="A0A6P7YGU2"/>
<dbReference type="PROSITE" id="PS51257">
    <property type="entry name" value="PROKAR_LIPOPROTEIN"/>
    <property type="match status" value="1"/>
</dbReference>
<dbReference type="RefSeq" id="XP_030066657.1">
    <property type="nucleotide sequence ID" value="XM_030210797.1"/>
</dbReference>
<feature type="compositionally biased region" description="Basic and acidic residues" evidence="7">
    <location>
        <begin position="306"/>
        <end position="327"/>
    </location>
</feature>
<dbReference type="SUPFAM" id="SSF49417">
    <property type="entry name" value="p53-like transcription factors"/>
    <property type="match status" value="1"/>
</dbReference>
<dbReference type="PROSITE" id="PS01283">
    <property type="entry name" value="TBOX_1"/>
    <property type="match status" value="1"/>
</dbReference>
<dbReference type="GO" id="GO:0001708">
    <property type="term" value="P:cell fate specification"/>
    <property type="evidence" value="ECO:0007669"/>
    <property type="project" value="TreeGrafter"/>
</dbReference>
<proteinExistence type="predicted"/>
<evidence type="ECO:0000313" key="10">
    <source>
        <dbReference type="RefSeq" id="XP_030066657.1"/>
    </source>
</evidence>
<keyword evidence="5 6" id="KW-0539">Nucleus</keyword>
<dbReference type="PANTHER" id="PTHR11267:SF205">
    <property type="entry name" value="T-BOX TRANSCRIPTION FACTOR TBX6-LIKE"/>
    <property type="match status" value="1"/>
</dbReference>
<evidence type="ECO:0000259" key="8">
    <source>
        <dbReference type="PROSITE" id="PS50252"/>
    </source>
</evidence>
<dbReference type="OrthoDB" id="7442607at2759"/>
<comment type="subcellular location">
    <subcellularLocation>
        <location evidence="1 6">Nucleus</location>
    </subcellularLocation>
</comment>
<organism evidence="9 10">
    <name type="scientific">Microcaecilia unicolor</name>
    <dbReference type="NCBI Taxonomy" id="1415580"/>
    <lineage>
        <taxon>Eukaryota</taxon>
        <taxon>Metazoa</taxon>
        <taxon>Chordata</taxon>
        <taxon>Craniata</taxon>
        <taxon>Vertebrata</taxon>
        <taxon>Euteleostomi</taxon>
        <taxon>Amphibia</taxon>
        <taxon>Gymnophiona</taxon>
        <taxon>Siphonopidae</taxon>
        <taxon>Microcaecilia</taxon>
    </lineage>
</organism>
<dbReference type="GO" id="GO:0045893">
    <property type="term" value="P:positive regulation of DNA-templated transcription"/>
    <property type="evidence" value="ECO:0007669"/>
    <property type="project" value="InterPro"/>
</dbReference>
<protein>
    <submittedName>
        <fullName evidence="10">T-box transcription factor TBX6-like</fullName>
    </submittedName>
</protein>
<accession>A0A6P7YGU2</accession>
<dbReference type="GO" id="GO:0000978">
    <property type="term" value="F:RNA polymerase II cis-regulatory region sequence-specific DNA binding"/>
    <property type="evidence" value="ECO:0007669"/>
    <property type="project" value="InterPro"/>
</dbReference>
<dbReference type="GeneID" id="115475059"/>
<evidence type="ECO:0000256" key="4">
    <source>
        <dbReference type="ARBA" id="ARBA00023163"/>
    </source>
</evidence>
<evidence type="ECO:0000256" key="1">
    <source>
        <dbReference type="ARBA" id="ARBA00004123"/>
    </source>
</evidence>
<keyword evidence="2" id="KW-0805">Transcription regulation</keyword>
<dbReference type="GO" id="GO:0000981">
    <property type="term" value="F:DNA-binding transcription factor activity, RNA polymerase II-specific"/>
    <property type="evidence" value="ECO:0007669"/>
    <property type="project" value="TreeGrafter"/>
</dbReference>
<evidence type="ECO:0000256" key="7">
    <source>
        <dbReference type="SAM" id="MobiDB-lite"/>
    </source>
</evidence>
<name>A0A6P7YGU2_9AMPH</name>
<evidence type="ECO:0000256" key="3">
    <source>
        <dbReference type="ARBA" id="ARBA00023125"/>
    </source>
</evidence>
<dbReference type="PRINTS" id="PR00937">
    <property type="entry name" value="TBOX"/>
</dbReference>
<dbReference type="InterPro" id="IPR008967">
    <property type="entry name" value="p53-like_TF_DNA-bd_sf"/>
</dbReference>
<feature type="domain" description="T-box" evidence="8">
    <location>
        <begin position="79"/>
        <end position="260"/>
    </location>
</feature>
<dbReference type="Proteomes" id="UP000515156">
    <property type="component" value="Chromosome 7"/>
</dbReference>
<keyword evidence="9" id="KW-1185">Reference proteome</keyword>
<dbReference type="GO" id="GO:0005634">
    <property type="term" value="C:nucleus"/>
    <property type="evidence" value="ECO:0007669"/>
    <property type="project" value="UniProtKB-SubCell"/>
</dbReference>
<dbReference type="InterPro" id="IPR001699">
    <property type="entry name" value="TF_T-box"/>
</dbReference>
<dbReference type="GO" id="GO:0000785">
    <property type="term" value="C:chromatin"/>
    <property type="evidence" value="ECO:0007669"/>
    <property type="project" value="TreeGrafter"/>
</dbReference>
<dbReference type="AlphaFoldDB" id="A0A6P7YGU2"/>
<feature type="compositionally biased region" description="Polar residues" evidence="7">
    <location>
        <begin position="354"/>
        <end position="368"/>
    </location>
</feature>
<evidence type="ECO:0000256" key="5">
    <source>
        <dbReference type="ARBA" id="ARBA00023242"/>
    </source>
</evidence>
<keyword evidence="4" id="KW-0804">Transcription</keyword>
<feature type="compositionally biased region" description="Basic and acidic residues" evidence="7">
    <location>
        <begin position="276"/>
        <end position="293"/>
    </location>
</feature>
<keyword evidence="3 6" id="KW-0238">DNA-binding</keyword>
<evidence type="ECO:0000313" key="9">
    <source>
        <dbReference type="Proteomes" id="UP000515156"/>
    </source>
</evidence>
<dbReference type="Pfam" id="PF00907">
    <property type="entry name" value="T-box"/>
    <property type="match status" value="1"/>
</dbReference>
<dbReference type="InterPro" id="IPR036960">
    <property type="entry name" value="T-box_sf"/>
</dbReference>
<gene>
    <name evidence="10" type="primary">LOC115475059</name>
</gene>
<dbReference type="KEGG" id="muo:115475059"/>